<keyword evidence="3 5" id="KW-1133">Transmembrane helix</keyword>
<evidence type="ECO:0000256" key="4">
    <source>
        <dbReference type="ARBA" id="ARBA00023136"/>
    </source>
</evidence>
<feature type="transmembrane region" description="Helical" evidence="5">
    <location>
        <begin position="69"/>
        <end position="89"/>
    </location>
</feature>
<feature type="transmembrane region" description="Helical" evidence="5">
    <location>
        <begin position="37"/>
        <end position="57"/>
    </location>
</feature>
<protein>
    <submittedName>
        <fullName evidence="7">YIP1 family protein</fullName>
    </submittedName>
</protein>
<keyword evidence="4 5" id="KW-0472">Membrane</keyword>
<keyword evidence="2 5" id="KW-0812">Transmembrane</keyword>
<reference evidence="7 8" key="1">
    <citation type="submission" date="2022-10" db="EMBL/GenBank/DDBJ databases">
        <title>Ruegeria sp. nov., isolated from ocean surface sediments.</title>
        <authorList>
            <person name="He W."/>
            <person name="Xue H.-P."/>
            <person name="Zhang D.-F."/>
        </authorList>
    </citation>
    <scope>NUCLEOTIDE SEQUENCE [LARGE SCALE GENOMIC DNA]</scope>
    <source>
        <strain evidence="7 8">XHP0148</strain>
    </source>
</reference>
<evidence type="ECO:0000256" key="3">
    <source>
        <dbReference type="ARBA" id="ARBA00022989"/>
    </source>
</evidence>
<dbReference type="EMBL" id="JAOWLB010000014">
    <property type="protein sequence ID" value="MCV2890122.1"/>
    <property type="molecule type" value="Genomic_DNA"/>
</dbReference>
<evidence type="ECO:0000256" key="2">
    <source>
        <dbReference type="ARBA" id="ARBA00022692"/>
    </source>
</evidence>
<feature type="domain" description="Yip1" evidence="6">
    <location>
        <begin position="14"/>
        <end position="182"/>
    </location>
</feature>
<dbReference type="RefSeq" id="WP_263829830.1">
    <property type="nucleotide sequence ID" value="NZ_JAOWLB010000014.1"/>
</dbReference>
<comment type="caution">
    <text evidence="7">The sequence shown here is derived from an EMBL/GenBank/DDBJ whole genome shotgun (WGS) entry which is preliminary data.</text>
</comment>
<sequence>MMTPSELRRLALLSITNPAQAARDVMALNLGRETLWLGLALAVVLNTLLHGLSNLAFGPMSMPLPGMPVSAVGYGALMAGGLVLTILAVHRVGRWLGGQGSFGDVMALIVWMQLLLVTVQAVTLVLALTIPILSALLALAANLVALYVFLHFIDQAHRLGSLIHAAGVLVLSILAIAFSLFVLLSLAGGPIPGAPPHV</sequence>
<comment type="subcellular location">
    <subcellularLocation>
        <location evidence="1">Membrane</location>
        <topology evidence="1">Multi-pass membrane protein</topology>
    </subcellularLocation>
</comment>
<dbReference type="InterPro" id="IPR006977">
    <property type="entry name" value="Yip1_dom"/>
</dbReference>
<name>A0ABT3APC5_9RHOB</name>
<feature type="transmembrane region" description="Helical" evidence="5">
    <location>
        <begin position="135"/>
        <end position="153"/>
    </location>
</feature>
<gene>
    <name evidence="7" type="ORF">OE747_17415</name>
</gene>
<evidence type="ECO:0000256" key="1">
    <source>
        <dbReference type="ARBA" id="ARBA00004141"/>
    </source>
</evidence>
<evidence type="ECO:0000313" key="8">
    <source>
        <dbReference type="Proteomes" id="UP001320899"/>
    </source>
</evidence>
<feature type="transmembrane region" description="Helical" evidence="5">
    <location>
        <begin position="109"/>
        <end position="128"/>
    </location>
</feature>
<accession>A0ABT3APC5</accession>
<proteinExistence type="predicted"/>
<evidence type="ECO:0000256" key="5">
    <source>
        <dbReference type="SAM" id="Phobius"/>
    </source>
</evidence>
<dbReference type="Pfam" id="PF04893">
    <property type="entry name" value="Yip1"/>
    <property type="match status" value="1"/>
</dbReference>
<evidence type="ECO:0000259" key="6">
    <source>
        <dbReference type="Pfam" id="PF04893"/>
    </source>
</evidence>
<dbReference type="Proteomes" id="UP001320899">
    <property type="component" value="Unassembled WGS sequence"/>
</dbReference>
<feature type="transmembrane region" description="Helical" evidence="5">
    <location>
        <begin position="165"/>
        <end position="187"/>
    </location>
</feature>
<keyword evidence="8" id="KW-1185">Reference proteome</keyword>
<evidence type="ECO:0000313" key="7">
    <source>
        <dbReference type="EMBL" id="MCV2890122.1"/>
    </source>
</evidence>
<organism evidence="7 8">
    <name type="scientific">Ruegeria aquimaris</name>
    <dbReference type="NCBI Taxonomy" id="2984333"/>
    <lineage>
        <taxon>Bacteria</taxon>
        <taxon>Pseudomonadati</taxon>
        <taxon>Pseudomonadota</taxon>
        <taxon>Alphaproteobacteria</taxon>
        <taxon>Rhodobacterales</taxon>
        <taxon>Roseobacteraceae</taxon>
        <taxon>Ruegeria</taxon>
    </lineage>
</organism>